<feature type="transmembrane region" description="Helical" evidence="6">
    <location>
        <begin position="128"/>
        <end position="148"/>
    </location>
</feature>
<organism evidence="8 9">
    <name type="scientific">Candidatus Zambryskibacteria bacterium RIFCSPLOWO2_12_FULL_39_23</name>
    <dbReference type="NCBI Taxonomy" id="1802776"/>
    <lineage>
        <taxon>Bacteria</taxon>
        <taxon>Candidatus Zambryskiibacteriota</taxon>
    </lineage>
</organism>
<dbReference type="Pfam" id="PF13181">
    <property type="entry name" value="TPR_8"/>
    <property type="match status" value="2"/>
</dbReference>
<dbReference type="Gene3D" id="1.25.40.10">
    <property type="entry name" value="Tetratricopeptide repeat domain"/>
    <property type="match status" value="2"/>
</dbReference>
<comment type="caution">
    <text evidence="8">The sequence shown here is derived from an EMBL/GenBank/DDBJ whole genome shotgun (WGS) entry which is preliminary data.</text>
</comment>
<feature type="domain" description="O-antigen ligase-related" evidence="7">
    <location>
        <begin position="202"/>
        <end position="355"/>
    </location>
</feature>
<evidence type="ECO:0000256" key="6">
    <source>
        <dbReference type="SAM" id="Phobius"/>
    </source>
</evidence>
<dbReference type="Pfam" id="PF04932">
    <property type="entry name" value="Wzy_C"/>
    <property type="match status" value="1"/>
</dbReference>
<gene>
    <name evidence="8" type="ORF">A3G99_01375</name>
</gene>
<proteinExistence type="predicted"/>
<dbReference type="Proteomes" id="UP000176558">
    <property type="component" value="Unassembled WGS sequence"/>
</dbReference>
<feature type="transmembrane region" description="Helical" evidence="6">
    <location>
        <begin position="102"/>
        <end position="121"/>
    </location>
</feature>
<dbReference type="GO" id="GO:0016020">
    <property type="term" value="C:membrane"/>
    <property type="evidence" value="ECO:0007669"/>
    <property type="project" value="UniProtKB-SubCell"/>
</dbReference>
<dbReference type="PANTHER" id="PTHR37422">
    <property type="entry name" value="TEICHURONIC ACID BIOSYNTHESIS PROTEIN TUAE"/>
    <property type="match status" value="1"/>
</dbReference>
<evidence type="ECO:0000256" key="2">
    <source>
        <dbReference type="ARBA" id="ARBA00022692"/>
    </source>
</evidence>
<feature type="transmembrane region" description="Helical" evidence="6">
    <location>
        <begin position="38"/>
        <end position="59"/>
    </location>
</feature>
<evidence type="ECO:0000313" key="9">
    <source>
        <dbReference type="Proteomes" id="UP000176558"/>
    </source>
</evidence>
<dbReference type="AlphaFoldDB" id="A0A1G2UTQ2"/>
<keyword evidence="4 6" id="KW-0472">Membrane</keyword>
<dbReference type="InterPro" id="IPR019734">
    <property type="entry name" value="TPR_rpt"/>
</dbReference>
<sequence>MTKKILNYSVLTGLFLIPFIGFIVPGAMFFPFISGKGFTFRILVEIIFGLWIILAFLDAQYRPKMSWITKSVLFFVVAIFVSDLLSANPYKSFWSNYERMEGFVLIIHLVAYYFVASSVLIKQNWNRLFNATILASVLMSFYGLFQLFGWATINQGGVRVDATFGNSTYFAIYLVFHIFLCLFMFLKEARSWQKWLYGSVALFEIIILYFTATRGAILGFLGGLFIVSLFLAWRERENKTLRKISYGIISGFIILIVGFISLRNTTLVQNSPVLSRFSHLGLSEFQSQGRYFVWPMAIKGFAERPLLGWGQESFNFVFNKYYDPGLYGQEEWFDRTHDIFLDWLIAGGIVGFLAYASMYLTLFYYIWRKNSILQFSEKSVLTAMMVAYIFHNIFVFDNLISYILFFTFLAYVHSISVEKAETNSKFYTKIFRNNISNFIITPIVIILTAMTIYYVNIPAIKANKTLIQAININGLAELEKHLELFKKVFAYNSFGSSEALEQLAQFTSNVFSSQAPDNIKQQFYDFTRGKIEEKVAKTPKDARYLVFAGSFFNRFGQYDQAVKYLERALQESPKKQSIYFELGTSYIGQGNNQKMFELFKQAYELNPQSKESRIIYTIGAIYTKNSAVLKEMATFIDQDTIIFDNRFLTTYVRIGDYNSVINILSARIQKDPNNKQNKLDLASTYVNLGQKQQAIDIISQMIKDDPSFKAEGEGYIKQIQNS</sequence>
<comment type="subcellular location">
    <subcellularLocation>
        <location evidence="1">Membrane</location>
        <topology evidence="1">Multi-pass membrane protein</topology>
    </subcellularLocation>
</comment>
<name>A0A1G2UTQ2_9BACT</name>
<dbReference type="PANTHER" id="PTHR37422:SF13">
    <property type="entry name" value="LIPOPOLYSACCHARIDE BIOSYNTHESIS PROTEIN PA4999-RELATED"/>
    <property type="match status" value="1"/>
</dbReference>
<dbReference type="EMBL" id="MHWT01000011">
    <property type="protein sequence ID" value="OHB12781.1"/>
    <property type="molecule type" value="Genomic_DNA"/>
</dbReference>
<protein>
    <recommendedName>
        <fullName evidence="7">O-antigen ligase-related domain-containing protein</fullName>
    </recommendedName>
</protein>
<feature type="transmembrane region" description="Helical" evidence="6">
    <location>
        <begin position="12"/>
        <end position="32"/>
    </location>
</feature>
<dbReference type="InterPro" id="IPR051533">
    <property type="entry name" value="WaaL-like"/>
</dbReference>
<feature type="transmembrane region" description="Helical" evidence="6">
    <location>
        <begin position="195"/>
        <end position="211"/>
    </location>
</feature>
<evidence type="ECO:0000256" key="1">
    <source>
        <dbReference type="ARBA" id="ARBA00004141"/>
    </source>
</evidence>
<feature type="transmembrane region" description="Helical" evidence="6">
    <location>
        <begin position="168"/>
        <end position="186"/>
    </location>
</feature>
<feature type="repeat" description="TPR" evidence="5">
    <location>
        <begin position="576"/>
        <end position="609"/>
    </location>
</feature>
<dbReference type="InterPro" id="IPR007016">
    <property type="entry name" value="O-antigen_ligase-rel_domated"/>
</dbReference>
<feature type="transmembrane region" description="Helical" evidence="6">
    <location>
        <begin position="217"/>
        <end position="233"/>
    </location>
</feature>
<evidence type="ECO:0000256" key="5">
    <source>
        <dbReference type="PROSITE-ProRule" id="PRU00339"/>
    </source>
</evidence>
<evidence type="ECO:0000256" key="4">
    <source>
        <dbReference type="ARBA" id="ARBA00023136"/>
    </source>
</evidence>
<dbReference type="SMART" id="SM00028">
    <property type="entry name" value="TPR"/>
    <property type="match status" value="2"/>
</dbReference>
<evidence type="ECO:0000313" key="8">
    <source>
        <dbReference type="EMBL" id="OHB12781.1"/>
    </source>
</evidence>
<dbReference type="SUPFAM" id="SSF48452">
    <property type="entry name" value="TPR-like"/>
    <property type="match status" value="1"/>
</dbReference>
<dbReference type="Pfam" id="PF14559">
    <property type="entry name" value="TPR_19"/>
    <property type="match status" value="1"/>
</dbReference>
<accession>A0A1G2UTQ2</accession>
<keyword evidence="2 6" id="KW-0812">Transmembrane</keyword>
<keyword evidence="3 6" id="KW-1133">Transmembrane helix</keyword>
<dbReference type="InterPro" id="IPR011990">
    <property type="entry name" value="TPR-like_helical_dom_sf"/>
</dbReference>
<reference evidence="8 9" key="1">
    <citation type="journal article" date="2016" name="Nat. Commun.">
        <title>Thousands of microbial genomes shed light on interconnected biogeochemical processes in an aquifer system.</title>
        <authorList>
            <person name="Anantharaman K."/>
            <person name="Brown C.T."/>
            <person name="Hug L.A."/>
            <person name="Sharon I."/>
            <person name="Castelle C.J."/>
            <person name="Probst A.J."/>
            <person name="Thomas B.C."/>
            <person name="Singh A."/>
            <person name="Wilkins M.J."/>
            <person name="Karaoz U."/>
            <person name="Brodie E.L."/>
            <person name="Williams K.H."/>
            <person name="Hubbard S.S."/>
            <person name="Banfield J.F."/>
        </authorList>
    </citation>
    <scope>NUCLEOTIDE SEQUENCE [LARGE SCALE GENOMIC DNA]</scope>
</reference>
<feature type="transmembrane region" description="Helical" evidence="6">
    <location>
        <begin position="343"/>
        <end position="367"/>
    </location>
</feature>
<feature type="transmembrane region" description="Helical" evidence="6">
    <location>
        <begin position="245"/>
        <end position="262"/>
    </location>
</feature>
<feature type="transmembrane region" description="Helical" evidence="6">
    <location>
        <begin position="71"/>
        <end position="90"/>
    </location>
</feature>
<keyword evidence="5" id="KW-0802">TPR repeat</keyword>
<dbReference type="PROSITE" id="PS50005">
    <property type="entry name" value="TPR"/>
    <property type="match status" value="2"/>
</dbReference>
<evidence type="ECO:0000259" key="7">
    <source>
        <dbReference type="Pfam" id="PF04932"/>
    </source>
</evidence>
<feature type="repeat" description="TPR" evidence="5">
    <location>
        <begin position="542"/>
        <end position="575"/>
    </location>
</feature>
<evidence type="ECO:0000256" key="3">
    <source>
        <dbReference type="ARBA" id="ARBA00022989"/>
    </source>
</evidence>
<feature type="transmembrane region" description="Helical" evidence="6">
    <location>
        <begin position="438"/>
        <end position="455"/>
    </location>
</feature>